<dbReference type="EC" id="4.1.3.27" evidence="3"/>
<dbReference type="GO" id="GO:0000162">
    <property type="term" value="P:L-tryptophan biosynthetic process"/>
    <property type="evidence" value="ECO:0007669"/>
    <property type="project" value="TreeGrafter"/>
</dbReference>
<proteinExistence type="predicted"/>
<dbReference type="Gene3D" id="3.40.50.880">
    <property type="match status" value="1"/>
</dbReference>
<dbReference type="GO" id="GO:0004049">
    <property type="term" value="F:anthranilate synthase activity"/>
    <property type="evidence" value="ECO:0007669"/>
    <property type="project" value="UniProtKB-EC"/>
</dbReference>
<dbReference type="InterPro" id="IPR029062">
    <property type="entry name" value="Class_I_gatase-like"/>
</dbReference>
<name>A0AAW9HJC1_9ACTO</name>
<evidence type="ECO:0000313" key="3">
    <source>
        <dbReference type="EMBL" id="MDY5140890.1"/>
    </source>
</evidence>
<dbReference type="RefSeq" id="WP_016441889.1">
    <property type="nucleotide sequence ID" value="NZ_JASOHK010000058.1"/>
</dbReference>
<dbReference type="InterPro" id="IPR017926">
    <property type="entry name" value="GATASE"/>
</dbReference>
<dbReference type="PROSITE" id="PS51273">
    <property type="entry name" value="GATASE_TYPE_1"/>
    <property type="match status" value="1"/>
</dbReference>
<dbReference type="NCBIfam" id="TIGR00566">
    <property type="entry name" value="trpG_papA"/>
    <property type="match status" value="1"/>
</dbReference>
<dbReference type="PANTHER" id="PTHR43418:SF8">
    <property type="entry name" value="SYNTHASE COMPONENT II, PUTATIVE-RELATED"/>
    <property type="match status" value="1"/>
</dbReference>
<dbReference type="InterPro" id="IPR050472">
    <property type="entry name" value="Anth_synth/Amidotransfase"/>
</dbReference>
<accession>A0AAW9HJC1</accession>
<dbReference type="PRINTS" id="PR00097">
    <property type="entry name" value="ANTSNTHASEII"/>
</dbReference>
<comment type="caution">
    <text evidence="3">The sequence shown here is derived from an EMBL/GenBank/DDBJ whole genome shotgun (WGS) entry which is preliminary data.</text>
</comment>
<organism evidence="3 4">
    <name type="scientific">Actinotignum timonense</name>
    <dbReference type="NCBI Taxonomy" id="1870995"/>
    <lineage>
        <taxon>Bacteria</taxon>
        <taxon>Bacillati</taxon>
        <taxon>Actinomycetota</taxon>
        <taxon>Actinomycetes</taxon>
        <taxon>Actinomycetales</taxon>
        <taxon>Actinomycetaceae</taxon>
        <taxon>Actinotignum</taxon>
    </lineage>
</organism>
<dbReference type="GO" id="GO:0005829">
    <property type="term" value="C:cytosol"/>
    <property type="evidence" value="ECO:0007669"/>
    <property type="project" value="TreeGrafter"/>
</dbReference>
<dbReference type="PANTHER" id="PTHR43418">
    <property type="entry name" value="MULTIFUNCTIONAL TRYPTOPHAN BIOSYNTHESIS PROTEIN-RELATED"/>
    <property type="match status" value="1"/>
</dbReference>
<dbReference type="SUPFAM" id="SSF52317">
    <property type="entry name" value="Class I glutamine amidotransferase-like"/>
    <property type="match status" value="1"/>
</dbReference>
<protein>
    <submittedName>
        <fullName evidence="3">Aminodeoxychorismate/anthranilate synthase component II</fullName>
        <ecNumber evidence="3">4.1.3.27</ecNumber>
    </submittedName>
</protein>
<dbReference type="PRINTS" id="PR00099">
    <property type="entry name" value="CPSGATASE"/>
</dbReference>
<dbReference type="InterPro" id="IPR006221">
    <property type="entry name" value="TrpG/PapA_dom"/>
</dbReference>
<dbReference type="FunFam" id="3.40.50.880:FF:000003">
    <property type="entry name" value="Anthranilate synthase component II"/>
    <property type="match status" value="1"/>
</dbReference>
<gene>
    <name evidence="3" type="ORF">R6G74_06150</name>
</gene>
<sequence length="191" mass="20660">MILIIDNYDSFTYNLVQLVGTFRPDVKVVRNDALSVAEIDALAPDGIIISPGPGFPRDAGVSMPLVEQLAGKYPILGVCLGHQAICEAFGATVTYAAEVVHGIARPARMDTSSTLFAGCEDEEMVARYHSLAVREDTLGEDLAVTSRCVGDGEVMAVEHRSFPVFGVQFHPESILTPCGRTIMKNFLARCR</sequence>
<dbReference type="PRINTS" id="PR00096">
    <property type="entry name" value="GATASE"/>
</dbReference>
<keyword evidence="1" id="KW-0315">Glutamine amidotransferase</keyword>
<dbReference type="Pfam" id="PF00117">
    <property type="entry name" value="GATase"/>
    <property type="match status" value="1"/>
</dbReference>
<dbReference type="Proteomes" id="UP001288320">
    <property type="component" value="Unassembled WGS sequence"/>
</dbReference>
<reference evidence="3" key="1">
    <citation type="submission" date="2023-10" db="EMBL/GenBank/DDBJ databases">
        <title>Whole Genome based description of the genera Actinobaculum and Actinotignum reveals a complex phylogenetic relationship within the species included in the genus Actinotignum.</title>
        <authorList>
            <person name="Jensen C.S."/>
            <person name="Dargis R."/>
            <person name="Kemp M."/>
            <person name="Christensen J.J."/>
        </authorList>
    </citation>
    <scope>NUCLEOTIDE SEQUENCE</scope>
    <source>
        <strain evidence="3">SLA_B245</strain>
    </source>
</reference>
<dbReference type="AlphaFoldDB" id="A0AAW9HJC1"/>
<dbReference type="EMBL" id="JAWNFV010000012">
    <property type="protein sequence ID" value="MDY5140890.1"/>
    <property type="molecule type" value="Genomic_DNA"/>
</dbReference>
<dbReference type="CDD" id="cd01743">
    <property type="entry name" value="GATase1_Anthranilate_Synthase"/>
    <property type="match status" value="1"/>
</dbReference>
<feature type="domain" description="Glutamine amidotransferase" evidence="2">
    <location>
        <begin position="3"/>
        <end position="188"/>
    </location>
</feature>
<keyword evidence="3" id="KW-0456">Lyase</keyword>
<evidence type="ECO:0000259" key="2">
    <source>
        <dbReference type="Pfam" id="PF00117"/>
    </source>
</evidence>
<evidence type="ECO:0000256" key="1">
    <source>
        <dbReference type="ARBA" id="ARBA00022962"/>
    </source>
</evidence>
<evidence type="ECO:0000313" key="4">
    <source>
        <dbReference type="Proteomes" id="UP001288320"/>
    </source>
</evidence>